<dbReference type="Pfam" id="PF13354">
    <property type="entry name" value="Beta-lactamase2"/>
    <property type="match status" value="2"/>
</dbReference>
<dbReference type="InterPro" id="IPR012338">
    <property type="entry name" value="Beta-lactam/transpept-like"/>
</dbReference>
<feature type="compositionally biased region" description="Low complexity" evidence="1">
    <location>
        <begin position="100"/>
        <end position="123"/>
    </location>
</feature>
<accession>A0A3D9SNG2</accession>
<dbReference type="GO" id="GO:0008800">
    <property type="term" value="F:beta-lactamase activity"/>
    <property type="evidence" value="ECO:0007669"/>
    <property type="project" value="InterPro"/>
</dbReference>
<dbReference type="GO" id="GO:0030655">
    <property type="term" value="P:beta-lactam antibiotic catabolic process"/>
    <property type="evidence" value="ECO:0007669"/>
    <property type="project" value="InterPro"/>
</dbReference>
<feature type="domain" description="Beta-lactamase class A catalytic" evidence="2">
    <location>
        <begin position="194"/>
        <end position="334"/>
    </location>
</feature>
<keyword evidence="4" id="KW-1185">Reference proteome</keyword>
<dbReference type="GO" id="GO:0046677">
    <property type="term" value="P:response to antibiotic"/>
    <property type="evidence" value="ECO:0007669"/>
    <property type="project" value="InterPro"/>
</dbReference>
<dbReference type="Proteomes" id="UP000256661">
    <property type="component" value="Unassembled WGS sequence"/>
</dbReference>
<feature type="region of interest" description="Disordered" evidence="1">
    <location>
        <begin position="1"/>
        <end position="61"/>
    </location>
</feature>
<dbReference type="EMBL" id="QTTT01000001">
    <property type="protein sequence ID" value="REE97496.1"/>
    <property type="molecule type" value="Genomic_DNA"/>
</dbReference>
<protein>
    <submittedName>
        <fullName evidence="3">Beta-lactamase class A</fullName>
    </submittedName>
</protein>
<reference evidence="3 4" key="1">
    <citation type="submission" date="2018-08" db="EMBL/GenBank/DDBJ databases">
        <title>Sequencing the genomes of 1000 actinobacteria strains.</title>
        <authorList>
            <person name="Klenk H.-P."/>
        </authorList>
    </citation>
    <scope>NUCLEOTIDE SEQUENCE [LARGE SCALE GENOMIC DNA]</scope>
    <source>
        <strain evidence="3 4">DSM 43927</strain>
    </source>
</reference>
<evidence type="ECO:0000256" key="1">
    <source>
        <dbReference type="SAM" id="MobiDB-lite"/>
    </source>
</evidence>
<evidence type="ECO:0000313" key="3">
    <source>
        <dbReference type="EMBL" id="REE97496.1"/>
    </source>
</evidence>
<dbReference type="PANTHER" id="PTHR35333">
    <property type="entry name" value="BETA-LACTAMASE"/>
    <property type="match status" value="1"/>
</dbReference>
<gene>
    <name evidence="3" type="ORF">DFJ69_2969</name>
</gene>
<sequence length="360" mass="38775">MRSPTSPDTRSRRDPSTNTGPDAERAPSPGTPDIEARTSPCTDPRRTNAESDPPGPSTRSRWRLPYRLTLLGAVFLIMTSLIRINTPAVERVSALPDPTPSDAVASAPTPSTTDPAPDTPASPQLDRRALAQAIDKAVRGDARLSVAIRDLTTGVSYTYGSQRRFTTASIVKVDILAALLLQAQRQDRRLTSTEESLADRMIVHSDNAAADALWSAIGGAPGLTRANRSLGLRETTATSASWGLTRTSARDQLRLLNALTSDEGPLNERSRRHALDLMRSVDATQAWGVSAGTAPRDDIALKNGWLPRSTDGGRWIINSIGRIDGDHDYLIAVLSDRHSSMASGIDMVEHVTETVMEAMA</sequence>
<feature type="domain" description="Beta-lactamase class A catalytic" evidence="2">
    <location>
        <begin position="145"/>
        <end position="191"/>
    </location>
</feature>
<dbReference type="InterPro" id="IPR000871">
    <property type="entry name" value="Beta-lactam_class-A"/>
</dbReference>
<organism evidence="3 4">
    <name type="scientific">Thermomonospora umbrina</name>
    <dbReference type="NCBI Taxonomy" id="111806"/>
    <lineage>
        <taxon>Bacteria</taxon>
        <taxon>Bacillati</taxon>
        <taxon>Actinomycetota</taxon>
        <taxon>Actinomycetes</taxon>
        <taxon>Streptosporangiales</taxon>
        <taxon>Thermomonosporaceae</taxon>
        <taxon>Thermomonospora</taxon>
    </lineage>
</organism>
<dbReference type="SUPFAM" id="SSF56601">
    <property type="entry name" value="beta-lactamase/transpeptidase-like"/>
    <property type="match status" value="1"/>
</dbReference>
<dbReference type="PANTHER" id="PTHR35333:SF3">
    <property type="entry name" value="BETA-LACTAMASE-TYPE TRANSPEPTIDASE FOLD CONTAINING PROTEIN"/>
    <property type="match status" value="1"/>
</dbReference>
<name>A0A3D9SNG2_9ACTN</name>
<dbReference type="Gene3D" id="3.40.710.10">
    <property type="entry name" value="DD-peptidase/beta-lactamase superfamily"/>
    <property type="match status" value="1"/>
</dbReference>
<proteinExistence type="predicted"/>
<feature type="region of interest" description="Disordered" evidence="1">
    <location>
        <begin position="93"/>
        <end position="124"/>
    </location>
</feature>
<dbReference type="AlphaFoldDB" id="A0A3D9SNG2"/>
<dbReference type="InterPro" id="IPR045155">
    <property type="entry name" value="Beta-lactam_cat"/>
</dbReference>
<evidence type="ECO:0000259" key="2">
    <source>
        <dbReference type="Pfam" id="PF13354"/>
    </source>
</evidence>
<evidence type="ECO:0000313" key="4">
    <source>
        <dbReference type="Proteomes" id="UP000256661"/>
    </source>
</evidence>
<comment type="caution">
    <text evidence="3">The sequence shown here is derived from an EMBL/GenBank/DDBJ whole genome shotgun (WGS) entry which is preliminary data.</text>
</comment>